<reference evidence="5" key="1">
    <citation type="submission" date="2017-11" db="EMBL/GenBank/DDBJ databases">
        <title>The draft genome sequence of Chromatocurvus sp. F02.</title>
        <authorList>
            <person name="Du Z.-J."/>
            <person name="Chang Y.-Q."/>
        </authorList>
    </citation>
    <scope>NUCLEOTIDE SEQUENCE [LARGE SCALE GENOMIC DNA]</scope>
    <source>
        <strain evidence="5">F02</strain>
    </source>
</reference>
<gene>
    <name evidence="4" type="ORF">CWI75_16810</name>
</gene>
<evidence type="ECO:0000313" key="5">
    <source>
        <dbReference type="Proteomes" id="UP000234845"/>
    </source>
</evidence>
<evidence type="ECO:0000259" key="3">
    <source>
        <dbReference type="SMART" id="SM00507"/>
    </source>
</evidence>
<dbReference type="CDD" id="cd00085">
    <property type="entry name" value="HNHc"/>
    <property type="match status" value="1"/>
</dbReference>
<dbReference type="Proteomes" id="UP000234845">
    <property type="component" value="Unassembled WGS sequence"/>
</dbReference>
<dbReference type="InterPro" id="IPR002711">
    <property type="entry name" value="HNH"/>
</dbReference>
<comment type="caution">
    <text evidence="4">The sequence shown here is derived from an EMBL/GenBank/DDBJ whole genome shotgun (WGS) entry which is preliminary data.</text>
</comment>
<accession>A0A2N5XYR8</accession>
<evidence type="ECO:0000256" key="2">
    <source>
        <dbReference type="SAM" id="MobiDB-lite"/>
    </source>
</evidence>
<comment type="similarity">
    <text evidence="1">Belongs to the Rv1128c/1148c/1588c/1702c/1945/3466 family.</text>
</comment>
<dbReference type="SMART" id="SM00507">
    <property type="entry name" value="HNHc"/>
    <property type="match status" value="1"/>
</dbReference>
<dbReference type="InterPro" id="IPR003615">
    <property type="entry name" value="HNH_nuc"/>
</dbReference>
<sequence>MNAIVPHSALQTLEDQITELAAHISAATWRLLALIREYDLRSGWNGGGTKSCAHWLNWKCGINVGAAREKVRVAHALPELPQISAAFREGRLSYSKVRAMTRVATPENEDYLLMIARHGTASHIERLVRSYRRLGRGEARQQLSCRELSYYIDDDGSYVIRGRLTAEQGQRLFQALDTAAEAIPYDEEHTPVMRRADALEGIAESFLTSAACDSNGGDRHTLHVHTRVTDLQAAGDVSAETQRRLACDCGVVHWLENERGQALDMGRRTRNISPALRRALVHRDVGCSFPGCTTHRHVDAHHVVHWADGGGTSLDNLVLLCRYHHRLVHEGGFGVTLSAAGEKRFNYPNGTEVPTGADMRFRGNVSALQLTHRHTRLNIGPRSLPPYWQGERMDLGMAIDGLLRRSSQGTVPDSADSRDSTLPGATRQHY</sequence>
<dbReference type="Pfam" id="PF01844">
    <property type="entry name" value="HNH"/>
    <property type="match status" value="1"/>
</dbReference>
<dbReference type="EMBL" id="PKLZ01000015">
    <property type="protein sequence ID" value="PLW81286.1"/>
    <property type="molecule type" value="Genomic_DNA"/>
</dbReference>
<feature type="region of interest" description="Disordered" evidence="2">
    <location>
        <begin position="407"/>
        <end position="430"/>
    </location>
</feature>
<dbReference type="RefSeq" id="WP_101522684.1">
    <property type="nucleotide sequence ID" value="NZ_PKLZ01000015.1"/>
</dbReference>
<dbReference type="AlphaFoldDB" id="A0A2N5XYR8"/>
<dbReference type="GO" id="GO:0008270">
    <property type="term" value="F:zinc ion binding"/>
    <property type="evidence" value="ECO:0007669"/>
    <property type="project" value="InterPro"/>
</dbReference>
<feature type="domain" description="HNH nuclease" evidence="3">
    <location>
        <begin position="275"/>
        <end position="326"/>
    </location>
</feature>
<proteinExistence type="inferred from homology"/>
<evidence type="ECO:0000256" key="1">
    <source>
        <dbReference type="ARBA" id="ARBA00023450"/>
    </source>
</evidence>
<dbReference type="OrthoDB" id="5800863at2"/>
<dbReference type="GO" id="GO:0004519">
    <property type="term" value="F:endonuclease activity"/>
    <property type="evidence" value="ECO:0007669"/>
    <property type="project" value="InterPro"/>
</dbReference>
<name>A0A2N5XYR8_9GAMM</name>
<dbReference type="InterPro" id="IPR003870">
    <property type="entry name" value="DUF222"/>
</dbReference>
<dbReference type="Gene3D" id="1.10.30.50">
    <property type="match status" value="1"/>
</dbReference>
<dbReference type="GO" id="GO:0003676">
    <property type="term" value="F:nucleic acid binding"/>
    <property type="evidence" value="ECO:0007669"/>
    <property type="project" value="InterPro"/>
</dbReference>
<evidence type="ECO:0000313" key="4">
    <source>
        <dbReference type="EMBL" id="PLW81286.1"/>
    </source>
</evidence>
<protein>
    <recommendedName>
        <fullName evidence="3">HNH nuclease domain-containing protein</fullName>
    </recommendedName>
</protein>
<organism evidence="4 5">
    <name type="scientific">Kineobactrum sediminis</name>
    <dbReference type="NCBI Taxonomy" id="1905677"/>
    <lineage>
        <taxon>Bacteria</taxon>
        <taxon>Pseudomonadati</taxon>
        <taxon>Pseudomonadota</taxon>
        <taxon>Gammaproteobacteria</taxon>
        <taxon>Cellvibrionales</taxon>
        <taxon>Halieaceae</taxon>
        <taxon>Kineobactrum</taxon>
    </lineage>
</organism>
<keyword evidence="5" id="KW-1185">Reference proteome</keyword>
<dbReference type="Pfam" id="PF02720">
    <property type="entry name" value="DUF222"/>
    <property type="match status" value="1"/>
</dbReference>